<evidence type="ECO:0000313" key="2">
    <source>
        <dbReference type="Proteomes" id="UP000187209"/>
    </source>
</evidence>
<evidence type="ECO:0000313" key="1">
    <source>
        <dbReference type="EMBL" id="OMJ90916.1"/>
    </source>
</evidence>
<keyword evidence="2" id="KW-1185">Reference proteome</keyword>
<gene>
    <name evidence="1" type="ORF">SteCoe_6680</name>
</gene>
<accession>A0A1R2CPH8</accession>
<dbReference type="AlphaFoldDB" id="A0A1R2CPH8"/>
<comment type="caution">
    <text evidence="1">The sequence shown here is derived from an EMBL/GenBank/DDBJ whole genome shotgun (WGS) entry which is preliminary data.</text>
</comment>
<dbReference type="EMBL" id="MPUH01000093">
    <property type="protein sequence ID" value="OMJ90916.1"/>
    <property type="molecule type" value="Genomic_DNA"/>
</dbReference>
<organism evidence="1 2">
    <name type="scientific">Stentor coeruleus</name>
    <dbReference type="NCBI Taxonomy" id="5963"/>
    <lineage>
        <taxon>Eukaryota</taxon>
        <taxon>Sar</taxon>
        <taxon>Alveolata</taxon>
        <taxon>Ciliophora</taxon>
        <taxon>Postciliodesmatophora</taxon>
        <taxon>Heterotrichea</taxon>
        <taxon>Heterotrichida</taxon>
        <taxon>Stentoridae</taxon>
        <taxon>Stentor</taxon>
    </lineage>
</organism>
<proteinExistence type="predicted"/>
<protein>
    <submittedName>
        <fullName evidence="1">Uncharacterized protein</fullName>
    </submittedName>
</protein>
<dbReference type="Proteomes" id="UP000187209">
    <property type="component" value="Unassembled WGS sequence"/>
</dbReference>
<name>A0A1R2CPH8_9CILI</name>
<reference evidence="1 2" key="1">
    <citation type="submission" date="2016-11" db="EMBL/GenBank/DDBJ databases">
        <title>The macronuclear genome of Stentor coeruleus: a giant cell with tiny introns.</title>
        <authorList>
            <person name="Slabodnick M."/>
            <person name="Ruby J.G."/>
            <person name="Reiff S.B."/>
            <person name="Swart E.C."/>
            <person name="Gosai S."/>
            <person name="Prabakaran S."/>
            <person name="Witkowska E."/>
            <person name="Larue G.E."/>
            <person name="Fisher S."/>
            <person name="Freeman R.M."/>
            <person name="Gunawardena J."/>
            <person name="Chu W."/>
            <person name="Stover N.A."/>
            <person name="Gregory B.D."/>
            <person name="Nowacki M."/>
            <person name="Derisi J."/>
            <person name="Roy S.W."/>
            <person name="Marshall W.F."/>
            <person name="Sood P."/>
        </authorList>
    </citation>
    <scope>NUCLEOTIDE SEQUENCE [LARGE SCALE GENOMIC DNA]</scope>
    <source>
        <strain evidence="1">WM001</strain>
    </source>
</reference>
<sequence length="95" mass="10960">MGCNLSCIDPEYLNQPLEIRTENRTVILQKRPKDLRTLYENLSESQDTNLSKNTVFEYSGNEGVKQLTSDLFLHEAYITHSDKKLVIGSRQRLSN</sequence>